<sequence>LLLLLLLLPILVQLLLHLCIVPLSSSLSSSSSRHSRVLSVWRRVGGGRVPAVATVVQPQSASSPLLRSHLHLDTAHLDAVHSHRETIGRGRRSGEGGGIEGLIHVNLAVLPLLASACCSSELCSSCSSRGSALLLALAHLGRHRLGCSPVELRAAATDATRCLLITGRRGHDKGGRRAAREQRQPQRADEGRGAGARLRVHHRLLRGQIGQSWGEQGDEPPRLLHRRQWRVLVRPPHLLLDQRRCSSCSDVGCRRAAPGALLHIGCRATLARRRHRRRLEARVVGRRRWQLRPGCSSCSGGGCSCCVMRGERLLLGGRSCSSILLLLSECSSPLLLQLLHLFLLLLGTLHHLHLLLLLRSRVLLLLLL</sequence>
<keyword evidence="2" id="KW-0732">Signal</keyword>
<proteinExistence type="predicted"/>
<feature type="chain" id="PRO_5043327504" description="G protein-coupled receptor" evidence="2">
    <location>
        <begin position="27"/>
        <end position="368"/>
    </location>
</feature>
<feature type="compositionally biased region" description="Basic and acidic residues" evidence="1">
    <location>
        <begin position="172"/>
        <end position="192"/>
    </location>
</feature>
<evidence type="ECO:0000256" key="1">
    <source>
        <dbReference type="SAM" id="MobiDB-lite"/>
    </source>
</evidence>
<dbReference type="EMBL" id="BTSY01000003">
    <property type="protein sequence ID" value="GMT17513.1"/>
    <property type="molecule type" value="Genomic_DNA"/>
</dbReference>
<evidence type="ECO:0000313" key="4">
    <source>
        <dbReference type="Proteomes" id="UP001432322"/>
    </source>
</evidence>
<protein>
    <recommendedName>
        <fullName evidence="5">G protein-coupled receptor</fullName>
    </recommendedName>
</protein>
<comment type="caution">
    <text evidence="3">The sequence shown here is derived from an EMBL/GenBank/DDBJ whole genome shotgun (WGS) entry which is preliminary data.</text>
</comment>
<accession>A0AAV5VH32</accession>
<feature type="non-terminal residue" evidence="3">
    <location>
        <position position="1"/>
    </location>
</feature>
<organism evidence="3 4">
    <name type="scientific">Pristionchus fissidentatus</name>
    <dbReference type="NCBI Taxonomy" id="1538716"/>
    <lineage>
        <taxon>Eukaryota</taxon>
        <taxon>Metazoa</taxon>
        <taxon>Ecdysozoa</taxon>
        <taxon>Nematoda</taxon>
        <taxon>Chromadorea</taxon>
        <taxon>Rhabditida</taxon>
        <taxon>Rhabditina</taxon>
        <taxon>Diplogasteromorpha</taxon>
        <taxon>Diplogasteroidea</taxon>
        <taxon>Neodiplogasteridae</taxon>
        <taxon>Pristionchus</taxon>
    </lineage>
</organism>
<name>A0AAV5VH32_9BILA</name>
<reference evidence="3" key="1">
    <citation type="submission" date="2023-10" db="EMBL/GenBank/DDBJ databases">
        <title>Genome assembly of Pristionchus species.</title>
        <authorList>
            <person name="Yoshida K."/>
            <person name="Sommer R.J."/>
        </authorList>
    </citation>
    <scope>NUCLEOTIDE SEQUENCE</scope>
    <source>
        <strain evidence="3">RS5133</strain>
    </source>
</reference>
<feature type="non-terminal residue" evidence="3">
    <location>
        <position position="368"/>
    </location>
</feature>
<feature type="region of interest" description="Disordered" evidence="1">
    <location>
        <begin position="169"/>
        <end position="195"/>
    </location>
</feature>
<dbReference type="Proteomes" id="UP001432322">
    <property type="component" value="Unassembled WGS sequence"/>
</dbReference>
<keyword evidence="4" id="KW-1185">Reference proteome</keyword>
<feature type="signal peptide" evidence="2">
    <location>
        <begin position="1"/>
        <end position="26"/>
    </location>
</feature>
<evidence type="ECO:0000256" key="2">
    <source>
        <dbReference type="SAM" id="SignalP"/>
    </source>
</evidence>
<dbReference type="AlphaFoldDB" id="A0AAV5VH32"/>
<evidence type="ECO:0008006" key="5">
    <source>
        <dbReference type="Google" id="ProtNLM"/>
    </source>
</evidence>
<evidence type="ECO:0000313" key="3">
    <source>
        <dbReference type="EMBL" id="GMT17513.1"/>
    </source>
</evidence>
<gene>
    <name evidence="3" type="ORF">PFISCL1PPCAC_8810</name>
</gene>